<accession>A0A6A5YFS0</accession>
<feature type="transmembrane region" description="Helical" evidence="12">
    <location>
        <begin position="934"/>
        <end position="955"/>
    </location>
</feature>
<keyword evidence="8 12" id="KW-1133">Transmembrane helix</keyword>
<dbReference type="PROSITE" id="PS00211">
    <property type="entry name" value="ABC_TRANSPORTER_1"/>
    <property type="match status" value="2"/>
</dbReference>
<evidence type="ECO:0000256" key="6">
    <source>
        <dbReference type="ARBA" id="ARBA00022741"/>
    </source>
</evidence>
<dbReference type="InterPro" id="IPR036640">
    <property type="entry name" value="ABC1_TM_sf"/>
</dbReference>
<proteinExistence type="inferred from homology"/>
<comment type="subcellular location">
    <subcellularLocation>
        <location evidence="1">Membrane</location>
        <topology evidence="1">Multi-pass membrane protein</topology>
    </subcellularLocation>
</comment>
<dbReference type="EMBL" id="ML978714">
    <property type="protein sequence ID" value="KAF2089770.1"/>
    <property type="molecule type" value="Genomic_DNA"/>
</dbReference>
<dbReference type="Gene3D" id="1.20.1560.10">
    <property type="entry name" value="ABC transporter type 1, transmembrane domain"/>
    <property type="match status" value="1"/>
</dbReference>
<keyword evidence="10" id="KW-0325">Glycoprotein</keyword>
<evidence type="ECO:0000256" key="3">
    <source>
        <dbReference type="ARBA" id="ARBA00022448"/>
    </source>
</evidence>
<evidence type="ECO:0000256" key="2">
    <source>
        <dbReference type="ARBA" id="ARBA00007577"/>
    </source>
</evidence>
<dbReference type="InterPro" id="IPR027417">
    <property type="entry name" value="P-loop_NTPase"/>
</dbReference>
<feature type="transmembrane region" description="Helical" evidence="12">
    <location>
        <begin position="58"/>
        <end position="81"/>
    </location>
</feature>
<dbReference type="InterPro" id="IPR011527">
    <property type="entry name" value="ABC1_TM_dom"/>
</dbReference>
<dbReference type="PANTHER" id="PTHR43394:SF27">
    <property type="entry name" value="ATP-DEPENDENT TRANSLOCASE ABCB1-LIKE"/>
    <property type="match status" value="1"/>
</dbReference>
<evidence type="ECO:0000256" key="12">
    <source>
        <dbReference type="SAM" id="Phobius"/>
    </source>
</evidence>
<dbReference type="CDD" id="cd18577">
    <property type="entry name" value="ABC_6TM_Pgp_ABCB1_D1_like"/>
    <property type="match status" value="1"/>
</dbReference>
<feature type="transmembrane region" description="Helical" evidence="12">
    <location>
        <begin position="967"/>
        <end position="991"/>
    </location>
</feature>
<dbReference type="GO" id="GO:0015421">
    <property type="term" value="F:ABC-type oligopeptide transporter activity"/>
    <property type="evidence" value="ECO:0007669"/>
    <property type="project" value="TreeGrafter"/>
</dbReference>
<dbReference type="GO" id="GO:0090374">
    <property type="term" value="P:oligopeptide export from mitochondrion"/>
    <property type="evidence" value="ECO:0007669"/>
    <property type="project" value="TreeGrafter"/>
</dbReference>
<feature type="transmembrane region" description="Helical" evidence="12">
    <location>
        <begin position="211"/>
        <end position="228"/>
    </location>
</feature>
<dbReference type="CDD" id="cd18578">
    <property type="entry name" value="ABC_6TM_Pgp_ABCB1_D2_like"/>
    <property type="match status" value="1"/>
</dbReference>
<dbReference type="OrthoDB" id="6500128at2759"/>
<dbReference type="GO" id="GO:0016887">
    <property type="term" value="F:ATP hydrolysis activity"/>
    <property type="evidence" value="ECO:0007669"/>
    <property type="project" value="InterPro"/>
</dbReference>
<feature type="transmembrane region" description="Helical" evidence="12">
    <location>
        <begin position="823"/>
        <end position="844"/>
    </location>
</feature>
<keyword evidence="7" id="KW-0067">ATP-binding</keyword>
<feature type="compositionally biased region" description="Basic and acidic residues" evidence="11">
    <location>
        <begin position="665"/>
        <end position="677"/>
    </location>
</feature>
<evidence type="ECO:0000256" key="4">
    <source>
        <dbReference type="ARBA" id="ARBA00022692"/>
    </source>
</evidence>
<evidence type="ECO:0000259" key="13">
    <source>
        <dbReference type="PROSITE" id="PS50893"/>
    </source>
</evidence>
<keyword evidence="6" id="KW-0547">Nucleotide-binding</keyword>
<dbReference type="GO" id="GO:0005743">
    <property type="term" value="C:mitochondrial inner membrane"/>
    <property type="evidence" value="ECO:0007669"/>
    <property type="project" value="TreeGrafter"/>
</dbReference>
<evidence type="ECO:0000256" key="11">
    <source>
        <dbReference type="SAM" id="MobiDB-lite"/>
    </source>
</evidence>
<evidence type="ECO:0000256" key="8">
    <source>
        <dbReference type="ARBA" id="ARBA00022989"/>
    </source>
</evidence>
<dbReference type="CDD" id="cd03249">
    <property type="entry name" value="ABC_MTABC3_MDL1_MDL2"/>
    <property type="match status" value="1"/>
</dbReference>
<feature type="transmembrane region" description="Helical" evidence="12">
    <location>
        <begin position="289"/>
        <end position="310"/>
    </location>
</feature>
<dbReference type="Pfam" id="PF00664">
    <property type="entry name" value="ABC_membrane"/>
    <property type="match status" value="2"/>
</dbReference>
<feature type="region of interest" description="Disordered" evidence="11">
    <location>
        <begin position="639"/>
        <end position="685"/>
    </location>
</feature>
<dbReference type="SMART" id="SM00382">
    <property type="entry name" value="AAA"/>
    <property type="match status" value="2"/>
</dbReference>
<dbReference type="InterPro" id="IPR003593">
    <property type="entry name" value="AAA+_ATPase"/>
</dbReference>
<dbReference type="PANTHER" id="PTHR43394">
    <property type="entry name" value="ATP-DEPENDENT PERMEASE MDL1, MITOCHONDRIAL"/>
    <property type="match status" value="1"/>
</dbReference>
<organism evidence="15 16">
    <name type="scientific">Saccharata proteae CBS 121410</name>
    <dbReference type="NCBI Taxonomy" id="1314787"/>
    <lineage>
        <taxon>Eukaryota</taxon>
        <taxon>Fungi</taxon>
        <taxon>Dikarya</taxon>
        <taxon>Ascomycota</taxon>
        <taxon>Pezizomycotina</taxon>
        <taxon>Dothideomycetes</taxon>
        <taxon>Dothideomycetes incertae sedis</taxon>
        <taxon>Botryosphaeriales</taxon>
        <taxon>Saccharataceae</taxon>
        <taxon>Saccharata</taxon>
    </lineage>
</organism>
<dbReference type="InterPro" id="IPR039421">
    <property type="entry name" value="Type_1_exporter"/>
</dbReference>
<dbReference type="GO" id="GO:0005524">
    <property type="term" value="F:ATP binding"/>
    <property type="evidence" value="ECO:0007669"/>
    <property type="project" value="UniProtKB-KW"/>
</dbReference>
<feature type="transmembrane region" description="Helical" evidence="12">
    <location>
        <begin position="185"/>
        <end position="205"/>
    </location>
</feature>
<dbReference type="InterPro" id="IPR017871">
    <property type="entry name" value="ABC_transporter-like_CS"/>
</dbReference>
<evidence type="ECO:0000256" key="9">
    <source>
        <dbReference type="ARBA" id="ARBA00023136"/>
    </source>
</evidence>
<feature type="transmembrane region" description="Helical" evidence="12">
    <location>
        <begin position="110"/>
        <end position="133"/>
    </location>
</feature>
<evidence type="ECO:0000256" key="10">
    <source>
        <dbReference type="ARBA" id="ARBA00023180"/>
    </source>
</evidence>
<feature type="transmembrane region" description="Helical" evidence="12">
    <location>
        <begin position="753"/>
        <end position="775"/>
    </location>
</feature>
<keyword evidence="16" id="KW-1185">Reference proteome</keyword>
<dbReference type="SUPFAM" id="SSF90123">
    <property type="entry name" value="ABC transporter transmembrane region"/>
    <property type="match status" value="2"/>
</dbReference>
<evidence type="ECO:0000259" key="14">
    <source>
        <dbReference type="PROSITE" id="PS50929"/>
    </source>
</evidence>
<evidence type="ECO:0000256" key="7">
    <source>
        <dbReference type="ARBA" id="ARBA00022840"/>
    </source>
</evidence>
<comment type="similarity">
    <text evidence="2">Belongs to the ABC transporter superfamily. ABCB family. Multidrug resistance exporter (TC 3.A.1.201) subfamily.</text>
</comment>
<dbReference type="FunFam" id="3.40.50.300:FF:000240">
    <property type="entry name" value="ABC transporter B family member 20"/>
    <property type="match status" value="1"/>
</dbReference>
<keyword evidence="4 12" id="KW-0812">Transmembrane</keyword>
<reference evidence="15" key="1">
    <citation type="journal article" date="2020" name="Stud. Mycol.">
        <title>101 Dothideomycetes genomes: a test case for predicting lifestyles and emergence of pathogens.</title>
        <authorList>
            <person name="Haridas S."/>
            <person name="Albert R."/>
            <person name="Binder M."/>
            <person name="Bloem J."/>
            <person name="Labutti K."/>
            <person name="Salamov A."/>
            <person name="Andreopoulos B."/>
            <person name="Baker S."/>
            <person name="Barry K."/>
            <person name="Bills G."/>
            <person name="Bluhm B."/>
            <person name="Cannon C."/>
            <person name="Castanera R."/>
            <person name="Culley D."/>
            <person name="Daum C."/>
            <person name="Ezra D."/>
            <person name="Gonzalez J."/>
            <person name="Henrissat B."/>
            <person name="Kuo A."/>
            <person name="Liang C."/>
            <person name="Lipzen A."/>
            <person name="Lutzoni F."/>
            <person name="Magnuson J."/>
            <person name="Mondo S."/>
            <person name="Nolan M."/>
            <person name="Ohm R."/>
            <person name="Pangilinan J."/>
            <person name="Park H.-J."/>
            <person name="Ramirez L."/>
            <person name="Alfaro M."/>
            <person name="Sun H."/>
            <person name="Tritt A."/>
            <person name="Yoshinaga Y."/>
            <person name="Zwiers L.-H."/>
            <person name="Turgeon B."/>
            <person name="Goodwin S."/>
            <person name="Spatafora J."/>
            <person name="Crous P."/>
            <person name="Grigoriev I."/>
        </authorList>
    </citation>
    <scope>NUCLEOTIDE SEQUENCE</scope>
    <source>
        <strain evidence="15">CBS 121410</strain>
    </source>
</reference>
<dbReference type="FunFam" id="3.40.50.300:FF:000967">
    <property type="entry name" value="ABC multidrug transporter mdr4"/>
    <property type="match status" value="1"/>
</dbReference>
<feature type="transmembrane region" description="Helical" evidence="12">
    <location>
        <begin position="322"/>
        <end position="343"/>
    </location>
</feature>
<dbReference type="AlphaFoldDB" id="A0A6A5YFS0"/>
<evidence type="ECO:0000313" key="16">
    <source>
        <dbReference type="Proteomes" id="UP000799776"/>
    </source>
</evidence>
<protein>
    <submittedName>
        <fullName evidence="15">Multidrug resistance protein</fullName>
    </submittedName>
</protein>
<feature type="domain" description="ABC transporter" evidence="13">
    <location>
        <begin position="1028"/>
        <end position="1267"/>
    </location>
</feature>
<feature type="domain" description="ABC transmembrane type-1" evidence="14">
    <location>
        <begin position="61"/>
        <end position="352"/>
    </location>
</feature>
<name>A0A6A5YFS0_9PEZI</name>
<dbReference type="PROSITE" id="PS50893">
    <property type="entry name" value="ABC_TRANSPORTER_2"/>
    <property type="match status" value="2"/>
</dbReference>
<dbReference type="SUPFAM" id="SSF52540">
    <property type="entry name" value="P-loop containing nucleoside triphosphate hydrolases"/>
    <property type="match status" value="2"/>
</dbReference>
<dbReference type="InterPro" id="IPR003439">
    <property type="entry name" value="ABC_transporter-like_ATP-bd"/>
</dbReference>
<dbReference type="Pfam" id="PF00005">
    <property type="entry name" value="ABC_tran"/>
    <property type="match status" value="2"/>
</dbReference>
<dbReference type="Gene3D" id="3.40.50.300">
    <property type="entry name" value="P-loop containing nucleotide triphosphate hydrolases"/>
    <property type="match status" value="2"/>
</dbReference>
<evidence type="ECO:0000256" key="1">
    <source>
        <dbReference type="ARBA" id="ARBA00004141"/>
    </source>
</evidence>
<feature type="transmembrane region" description="Helical" evidence="12">
    <location>
        <begin position="704"/>
        <end position="733"/>
    </location>
</feature>
<evidence type="ECO:0000256" key="5">
    <source>
        <dbReference type="ARBA" id="ARBA00022737"/>
    </source>
</evidence>
<evidence type="ECO:0000313" key="15">
    <source>
        <dbReference type="EMBL" id="KAF2089770.1"/>
    </source>
</evidence>
<feature type="domain" description="ABC transmembrane type-1" evidence="14">
    <location>
        <begin position="706"/>
        <end position="995"/>
    </location>
</feature>
<keyword evidence="3" id="KW-0813">Transport</keyword>
<keyword evidence="5" id="KW-0677">Repeat</keyword>
<keyword evidence="9 12" id="KW-0472">Membrane</keyword>
<feature type="domain" description="ABC transporter" evidence="13">
    <location>
        <begin position="387"/>
        <end position="632"/>
    </location>
</feature>
<dbReference type="Proteomes" id="UP000799776">
    <property type="component" value="Unassembled WGS sequence"/>
</dbReference>
<gene>
    <name evidence="15" type="ORF">K490DRAFT_63897</name>
</gene>
<sequence length="1272" mass="135674">MADGGHKSEAEPANGTVLAVQGTAEDSGAATPEQEAINEDDSGASRLIWNASDNTDRLVVLISLVSAVVGGALMPLMTIVFGKMTGEFEKVETSSNAGSFSGELDHYTLYFVYLAIAEFVTVYVTTVGLTIAGERITCRVRERYLAALLNKGVAGLSDKQNASGEVATRISTDAELLKTALSEKLGRAIGAVSTVVTAFAVGFAFSWKLTLVLSSTLVAFVLVVGAFAQSMVKYTNRSTEAEAMAATVATETLSDMRGTAANCAQEERGSQYKAQLLEARRPRVLEKGYAAVMMAVVTGVMLLAYALAFWQGSRFLVAGDLSLADVMIVLLAVLLGTVSLGFAGPTVRAVADGLAATGRICRAIDADPPAGQDRLDQLKPTHLQGHVRFQAVDFRYPSRPDILVLDRFDLDVAPGQTTAVVGPSGSGKSTLVSLIERFYEPTNGIVSLDGQALDKFDLRWLRQHISVVGQDALLFDDTISENIGHGLVGSRFEHEPDDSIRERVRRAAELAHADAFIARLPRQYETRVGERGSMLSGGQRQRIAIARAIVSDPAILLLDEATSALDPVSERTVQAALRTAMQGRTNLIIAHRLATVKDADSIAVMGRGRVVEQGSYGELVENRGEFFRLLEAQSLAVDEGESDEDDLKSHDDEVQLEGSRPGSIMDEKMDGDVDKDAVGGGGEDGSGSTSIRFVSDLRAKDRTLLLAGFILSILLGCTGTTQSFILSACIAAFSKNAFDYPRLRHDVNFWAGMMLMLAFIGIIIQSGQGIILSLCSERLVRRARIALFQHLLRQDMSFFDAPEHSAGALSVLLSARAADLEGLGGLVLGMLLVGASTILSGFIVACALGWKLGLVCSATIPVLLAAGHLRTSFLNANEKRSAASYSSATSYAVEAASCIRVVASFTLEQTVLDKFRHTLISQSRTNAISTARSSVLFAASQALVYCSFALCFWYGGRLMVSGEYSMLQFFVCYSTVIFGAQSAGSTLAVAADRAKAIGAAHTIEKIMMTKPLIDAGNGSQLGFVQGSIELRNVSFTYSTRTERPALIDVSLTVQPGQFVALVGPSGSGKSTVLALLERFYDPARGTVSIDGKDIKDVDVSSIRSHVALVSQETMLCSGSLRENMLLGAPGSARNDENALQQACKDAALDELVASLPAGLETRVGNKGAALSGGQCQRIAIARALLRNPRILLLDEATSALDTASERVVQDALSKASKGRTTVAVAHRLSTIRHADVIYVLDRGHIVETGKHQELLSRQGLYASMVRAQSVET</sequence>
<dbReference type="PROSITE" id="PS50929">
    <property type="entry name" value="ABC_TM1F"/>
    <property type="match status" value="2"/>
</dbReference>